<dbReference type="Pfam" id="PF13459">
    <property type="entry name" value="Fer4_15"/>
    <property type="match status" value="1"/>
</dbReference>
<keyword evidence="7" id="KW-0003">3Fe-4S</keyword>
<evidence type="ECO:0000256" key="7">
    <source>
        <dbReference type="ARBA" id="ARBA00023291"/>
    </source>
</evidence>
<reference evidence="8 9" key="1">
    <citation type="submission" date="2016-06" db="EMBL/GenBank/DDBJ databases">
        <authorList>
            <person name="Kjaerup R.B."/>
            <person name="Dalgaard T.S."/>
            <person name="Juul-Madsen H.R."/>
        </authorList>
    </citation>
    <scope>NUCLEOTIDE SEQUENCE [LARGE SCALE GENOMIC DNA]</scope>
    <source>
        <strain evidence="8 9">E3012</strain>
    </source>
</reference>
<evidence type="ECO:0000313" key="8">
    <source>
        <dbReference type="EMBL" id="OCB60821.1"/>
    </source>
</evidence>
<keyword evidence="2" id="KW-0813">Transport</keyword>
<keyword evidence="6" id="KW-0411">Iron-sulfur</keyword>
<dbReference type="Proteomes" id="UP000092683">
    <property type="component" value="Unassembled WGS sequence"/>
</dbReference>
<gene>
    <name evidence="8" type="ORF">A5677_13475</name>
</gene>
<evidence type="ECO:0000256" key="4">
    <source>
        <dbReference type="ARBA" id="ARBA00022982"/>
    </source>
</evidence>
<name>A0A1B9DD22_MYCMA</name>
<comment type="caution">
    <text evidence="8">The sequence shown here is derived from an EMBL/GenBank/DDBJ whole genome shotgun (WGS) entry which is preliminary data.</text>
</comment>
<evidence type="ECO:0000256" key="3">
    <source>
        <dbReference type="ARBA" id="ARBA00022723"/>
    </source>
</evidence>
<dbReference type="EMBL" id="MBEE01000038">
    <property type="protein sequence ID" value="OCB60821.1"/>
    <property type="molecule type" value="Genomic_DNA"/>
</dbReference>
<dbReference type="Gene3D" id="3.30.70.20">
    <property type="match status" value="1"/>
</dbReference>
<protein>
    <submittedName>
        <fullName evidence="8">Ferredoxin</fullName>
    </submittedName>
</protein>
<sequence length="63" mass="6650">MRLELDSGACQGHGRCYSLAPTLFDADDEGHSVLLVADVPAGQEPSARQAVESCPEEAIALHD</sequence>
<keyword evidence="5" id="KW-0408">Iron</keyword>
<organism evidence="8 9">
    <name type="scientific">Mycobacterium malmoense</name>
    <dbReference type="NCBI Taxonomy" id="1780"/>
    <lineage>
        <taxon>Bacteria</taxon>
        <taxon>Bacillati</taxon>
        <taxon>Actinomycetota</taxon>
        <taxon>Actinomycetes</taxon>
        <taxon>Mycobacteriales</taxon>
        <taxon>Mycobacteriaceae</taxon>
        <taxon>Mycobacterium</taxon>
    </lineage>
</organism>
<dbReference type="GO" id="GO:0046872">
    <property type="term" value="F:metal ion binding"/>
    <property type="evidence" value="ECO:0007669"/>
    <property type="project" value="UniProtKB-KW"/>
</dbReference>
<comment type="cofactor">
    <cofactor evidence="1">
        <name>[3Fe-4S] cluster</name>
        <dbReference type="ChEBI" id="CHEBI:21137"/>
    </cofactor>
</comment>
<dbReference type="OrthoDB" id="3215519at2"/>
<evidence type="ECO:0000256" key="5">
    <source>
        <dbReference type="ARBA" id="ARBA00023004"/>
    </source>
</evidence>
<proteinExistence type="predicted"/>
<dbReference type="SUPFAM" id="SSF54862">
    <property type="entry name" value="4Fe-4S ferredoxins"/>
    <property type="match status" value="1"/>
</dbReference>
<evidence type="ECO:0000256" key="2">
    <source>
        <dbReference type="ARBA" id="ARBA00022448"/>
    </source>
</evidence>
<evidence type="ECO:0000256" key="1">
    <source>
        <dbReference type="ARBA" id="ARBA00001927"/>
    </source>
</evidence>
<evidence type="ECO:0000256" key="6">
    <source>
        <dbReference type="ARBA" id="ARBA00023014"/>
    </source>
</evidence>
<evidence type="ECO:0000313" key="9">
    <source>
        <dbReference type="Proteomes" id="UP000092683"/>
    </source>
</evidence>
<dbReference type="InterPro" id="IPR051269">
    <property type="entry name" value="Fe-S_cluster_ET"/>
</dbReference>
<accession>A0A1B9DD22</accession>
<dbReference type="AlphaFoldDB" id="A0A1B9DD22"/>
<dbReference type="RefSeq" id="WP_065442175.1">
    <property type="nucleotide sequence ID" value="NZ_MBEA01000015.1"/>
</dbReference>
<keyword evidence="4" id="KW-0249">Electron transport</keyword>
<keyword evidence="3" id="KW-0479">Metal-binding</keyword>
<dbReference type="PANTHER" id="PTHR36923">
    <property type="entry name" value="FERREDOXIN"/>
    <property type="match status" value="1"/>
</dbReference>
<dbReference type="PANTHER" id="PTHR36923:SF3">
    <property type="entry name" value="FERREDOXIN"/>
    <property type="match status" value="1"/>
</dbReference>
<dbReference type="GO" id="GO:0051538">
    <property type="term" value="F:3 iron, 4 sulfur cluster binding"/>
    <property type="evidence" value="ECO:0007669"/>
    <property type="project" value="UniProtKB-KW"/>
</dbReference>